<dbReference type="Proteomes" id="UP001517376">
    <property type="component" value="Unassembled WGS sequence"/>
</dbReference>
<feature type="signal peptide" evidence="2">
    <location>
        <begin position="1"/>
        <end position="16"/>
    </location>
</feature>
<sequence>MRRAMLTFLLALPLLAACQLSLPGSDRRAAPTADVTGGTITTTSLDAAPAPSDLDPSAPDPAIATERPAAAEAEVTADAPPGEPPADAAGAPPGDAVPPAPVVTKSPSQIACEDDDGIWARAGSGGGMACVRTTRDAGRQCSSKTDCQGECLARSRTCAPVQPLFGCNAVLMDNGAEVNLCIE</sequence>
<reference evidence="4" key="1">
    <citation type="submission" date="2020-01" db="EMBL/GenBank/DDBJ databases">
        <title>Sphingomonas sp. strain CSW-10.</title>
        <authorList>
            <person name="Chen W.-M."/>
        </authorList>
    </citation>
    <scope>NUCLEOTIDE SEQUENCE [LARGE SCALE GENOMIC DNA]</scope>
    <source>
        <strain evidence="4">CCP-1</strain>
    </source>
</reference>
<evidence type="ECO:0000313" key="3">
    <source>
        <dbReference type="EMBL" id="NBE06407.1"/>
    </source>
</evidence>
<feature type="compositionally biased region" description="Low complexity" evidence="1">
    <location>
        <begin position="36"/>
        <end position="94"/>
    </location>
</feature>
<dbReference type="RefSeq" id="WP_161765409.1">
    <property type="nucleotide sequence ID" value="NZ_JAAATW010000001.1"/>
</dbReference>
<protein>
    <submittedName>
        <fullName evidence="3">Uncharacterized protein</fullName>
    </submittedName>
</protein>
<evidence type="ECO:0000256" key="1">
    <source>
        <dbReference type="SAM" id="MobiDB-lite"/>
    </source>
</evidence>
<dbReference type="PROSITE" id="PS51257">
    <property type="entry name" value="PROKAR_LIPOPROTEIN"/>
    <property type="match status" value="1"/>
</dbReference>
<feature type="chain" id="PRO_5045145690" evidence="2">
    <location>
        <begin position="17"/>
        <end position="183"/>
    </location>
</feature>
<organism evidence="3 4">
    <name type="scientific">Paragemmobacter ruber</name>
    <dbReference type="NCBI Taxonomy" id="1985673"/>
    <lineage>
        <taxon>Bacteria</taxon>
        <taxon>Pseudomonadati</taxon>
        <taxon>Pseudomonadota</taxon>
        <taxon>Alphaproteobacteria</taxon>
        <taxon>Rhodobacterales</taxon>
        <taxon>Paracoccaceae</taxon>
        <taxon>Paragemmobacter</taxon>
    </lineage>
</organism>
<name>A0ABW9Y1M3_9RHOB</name>
<dbReference type="EMBL" id="JAAATW010000001">
    <property type="protein sequence ID" value="NBE06407.1"/>
    <property type="molecule type" value="Genomic_DNA"/>
</dbReference>
<accession>A0ABW9Y1M3</accession>
<gene>
    <name evidence="3" type="ORF">GU920_02590</name>
</gene>
<evidence type="ECO:0000313" key="4">
    <source>
        <dbReference type="Proteomes" id="UP001517376"/>
    </source>
</evidence>
<proteinExistence type="predicted"/>
<feature type="region of interest" description="Disordered" evidence="1">
    <location>
        <begin position="24"/>
        <end position="107"/>
    </location>
</feature>
<comment type="caution">
    <text evidence="3">The sequence shown here is derived from an EMBL/GenBank/DDBJ whole genome shotgun (WGS) entry which is preliminary data.</text>
</comment>
<keyword evidence="4" id="KW-1185">Reference proteome</keyword>
<evidence type="ECO:0000256" key="2">
    <source>
        <dbReference type="SAM" id="SignalP"/>
    </source>
</evidence>
<keyword evidence="2" id="KW-0732">Signal</keyword>